<protein>
    <submittedName>
        <fullName evidence="1">Glycoside hydrolase</fullName>
    </submittedName>
</protein>
<evidence type="ECO:0000313" key="1">
    <source>
        <dbReference type="EMBL" id="GKX67105.1"/>
    </source>
</evidence>
<sequence>MRNKKRLALVALTTMIFLTSITPARKIKADENLDYSTALKDSIIFYDANKCGKDAGVNNYFTWRSACHIDDGKDKGLDLSGGYHDAGDHVKFGLPQGYAASVMGWALYEFKSGFDSSQNTDKQLQQLKYFTDYFLKCHPNTNTFYYQVGDGDTDHGYWGAPEKQTTSRPTLYVADSSNPASDVLGETSAALTLMYLNYKNIDSNYAAKCLQAAKELYAMGKTNQGCGSGQTYYKSNSYGDDLAWAAIWLYIAESNNQYLMDAKQFIMLNSISLNDNWTMCWDSMKLPAVLKLSDVTGEKQYKDAMDFNFNYWKNTVKTTAGGLKYLSDWGVLRYAAAESMLALVYYKNNNDESLKTFAKSQIDYILGKNPANMSYVIGFGSKWPKHPHHRAANGYTNDNHDNEKEAKNLILGALVGGPSSNDTYVDDINQYQYTEVAIDYNAGLVGALAGMVQYTNNISKKLGDVNSDGNIDINDYVAMQKYVLGKDVNINKINADVNSDGNVNSKDLLILRKYLSKQIPSFPVQ</sequence>
<name>A0ACB5RD73_9CLOT</name>
<proteinExistence type="predicted"/>
<accession>A0ACB5RD73</accession>
<dbReference type="EMBL" id="BROD01000001">
    <property type="protein sequence ID" value="GKX67105.1"/>
    <property type="molecule type" value="Genomic_DNA"/>
</dbReference>
<keyword evidence="1" id="KW-0378">Hydrolase</keyword>
<keyword evidence="2" id="KW-1185">Reference proteome</keyword>
<gene>
    <name evidence="1" type="ORF">rsdtw13_23630</name>
</gene>
<reference evidence="1" key="1">
    <citation type="journal article" date="2025" name="Int. J. Syst. Evol. Microbiol.">
        <title>Inconstantimicrobium mannanitabidum sp. nov., a novel member of the family Clostridiaceae isolated from anoxic soil under the treatment of reductive soil disinfestation.</title>
        <authorList>
            <person name="Ueki A."/>
            <person name="Tonouchi A."/>
            <person name="Honma S."/>
            <person name="Kaku N."/>
            <person name="Ueki K."/>
        </authorList>
    </citation>
    <scope>NUCLEOTIDE SEQUENCE</scope>
    <source>
        <strain evidence="1">TW13</strain>
    </source>
</reference>
<dbReference type="Proteomes" id="UP001058074">
    <property type="component" value="Unassembled WGS sequence"/>
</dbReference>
<organism evidence="1 2">
    <name type="scientific">Inconstantimicrobium mannanitabidum</name>
    <dbReference type="NCBI Taxonomy" id="1604901"/>
    <lineage>
        <taxon>Bacteria</taxon>
        <taxon>Bacillati</taxon>
        <taxon>Bacillota</taxon>
        <taxon>Clostridia</taxon>
        <taxon>Eubacteriales</taxon>
        <taxon>Clostridiaceae</taxon>
        <taxon>Inconstantimicrobium</taxon>
    </lineage>
</organism>
<evidence type="ECO:0000313" key="2">
    <source>
        <dbReference type="Proteomes" id="UP001058074"/>
    </source>
</evidence>
<comment type="caution">
    <text evidence="1">The sequence shown here is derived from an EMBL/GenBank/DDBJ whole genome shotgun (WGS) entry which is preliminary data.</text>
</comment>